<dbReference type="RefSeq" id="WP_301128657.1">
    <property type="nucleotide sequence ID" value="NZ_JAUHPV010000005.1"/>
</dbReference>
<dbReference type="InterPro" id="IPR050109">
    <property type="entry name" value="HTH-type_TetR-like_transc_reg"/>
</dbReference>
<keyword evidence="1" id="KW-0805">Transcription regulation</keyword>
<sequence length="195" mass="20351">MARPSTRQAILAAAVTVAARQGISSATMDAVADEAGVAKGSLYYNYPNKDAIFEAVMRDGFEALRVRVEAARLESPGPGALAAVSEATLEALRENTDRAKVMAAELFRTDRPWNGAVASARAGLVEVYLVALRDSLPASETRGAVTEMTAGAFMGALVGAALSWLVLHPEMEATEVVAQVLALTPLPLEGPGVAQ</sequence>
<feature type="domain" description="HTH tetR-type" evidence="5">
    <location>
        <begin position="4"/>
        <end position="64"/>
    </location>
</feature>
<dbReference type="PROSITE" id="PS50977">
    <property type="entry name" value="HTH_TETR_2"/>
    <property type="match status" value="1"/>
</dbReference>
<dbReference type="Pfam" id="PF00440">
    <property type="entry name" value="TetR_N"/>
    <property type="match status" value="1"/>
</dbReference>
<keyword evidence="7" id="KW-1185">Reference proteome</keyword>
<evidence type="ECO:0000313" key="7">
    <source>
        <dbReference type="Proteomes" id="UP001172738"/>
    </source>
</evidence>
<dbReference type="EMBL" id="JAUHPV010000005">
    <property type="protein sequence ID" value="MDN4473281.1"/>
    <property type="molecule type" value="Genomic_DNA"/>
</dbReference>
<dbReference type="SUPFAM" id="SSF46689">
    <property type="entry name" value="Homeodomain-like"/>
    <property type="match status" value="1"/>
</dbReference>
<dbReference type="PANTHER" id="PTHR30055:SF234">
    <property type="entry name" value="HTH-TYPE TRANSCRIPTIONAL REGULATOR BETI"/>
    <property type="match status" value="1"/>
</dbReference>
<feature type="DNA-binding region" description="H-T-H motif" evidence="4">
    <location>
        <begin position="27"/>
        <end position="46"/>
    </location>
</feature>
<gene>
    <name evidence="6" type="ORF">QQX04_09795</name>
</gene>
<dbReference type="PRINTS" id="PR00455">
    <property type="entry name" value="HTHTETR"/>
</dbReference>
<keyword evidence="3" id="KW-0804">Transcription</keyword>
<dbReference type="InterPro" id="IPR009057">
    <property type="entry name" value="Homeodomain-like_sf"/>
</dbReference>
<evidence type="ECO:0000256" key="3">
    <source>
        <dbReference type="ARBA" id="ARBA00023163"/>
    </source>
</evidence>
<dbReference type="Gene3D" id="1.10.357.10">
    <property type="entry name" value="Tetracycline Repressor, domain 2"/>
    <property type="match status" value="1"/>
</dbReference>
<evidence type="ECO:0000313" key="6">
    <source>
        <dbReference type="EMBL" id="MDN4473281.1"/>
    </source>
</evidence>
<dbReference type="Gene3D" id="1.10.10.60">
    <property type="entry name" value="Homeodomain-like"/>
    <property type="match status" value="1"/>
</dbReference>
<accession>A0ABT8G2B1</accession>
<proteinExistence type="predicted"/>
<evidence type="ECO:0000259" key="5">
    <source>
        <dbReference type="PROSITE" id="PS50977"/>
    </source>
</evidence>
<keyword evidence="2 4" id="KW-0238">DNA-binding</keyword>
<comment type="caution">
    <text evidence="6">The sequence shown here is derived from an EMBL/GenBank/DDBJ whole genome shotgun (WGS) entry which is preliminary data.</text>
</comment>
<dbReference type="InterPro" id="IPR001647">
    <property type="entry name" value="HTH_TetR"/>
</dbReference>
<dbReference type="PANTHER" id="PTHR30055">
    <property type="entry name" value="HTH-TYPE TRANSCRIPTIONAL REGULATOR RUTR"/>
    <property type="match status" value="1"/>
</dbReference>
<protein>
    <submittedName>
        <fullName evidence="6">TetR/AcrR family transcriptional regulator</fullName>
    </submittedName>
</protein>
<organism evidence="6 7">
    <name type="scientific">Demequina zhanjiangensis</name>
    <dbReference type="NCBI Taxonomy" id="3051659"/>
    <lineage>
        <taxon>Bacteria</taxon>
        <taxon>Bacillati</taxon>
        <taxon>Actinomycetota</taxon>
        <taxon>Actinomycetes</taxon>
        <taxon>Micrococcales</taxon>
        <taxon>Demequinaceae</taxon>
        <taxon>Demequina</taxon>
    </lineage>
</organism>
<name>A0ABT8G2B1_9MICO</name>
<dbReference type="Proteomes" id="UP001172738">
    <property type="component" value="Unassembled WGS sequence"/>
</dbReference>
<reference evidence="6" key="1">
    <citation type="submission" date="2023-06" db="EMBL/GenBank/DDBJ databases">
        <title>SYSU T00b26.</title>
        <authorList>
            <person name="Gao L."/>
            <person name="Fang B.-Z."/>
            <person name="Li W.-J."/>
        </authorList>
    </citation>
    <scope>NUCLEOTIDE SEQUENCE</scope>
    <source>
        <strain evidence="6">SYSU T00b26</strain>
    </source>
</reference>
<evidence type="ECO:0000256" key="4">
    <source>
        <dbReference type="PROSITE-ProRule" id="PRU00335"/>
    </source>
</evidence>
<evidence type="ECO:0000256" key="1">
    <source>
        <dbReference type="ARBA" id="ARBA00023015"/>
    </source>
</evidence>
<evidence type="ECO:0000256" key="2">
    <source>
        <dbReference type="ARBA" id="ARBA00023125"/>
    </source>
</evidence>